<dbReference type="PRINTS" id="PR00081">
    <property type="entry name" value="GDHRDH"/>
</dbReference>
<gene>
    <name evidence="2" type="ORF">AKJ09_06796</name>
</gene>
<dbReference type="Pfam" id="PF00106">
    <property type="entry name" value="adh_short"/>
    <property type="match status" value="1"/>
</dbReference>
<dbReference type="STRING" id="1391654.AKJ09_06796"/>
<organism evidence="2 3">
    <name type="scientific">Labilithrix luteola</name>
    <dbReference type="NCBI Taxonomy" id="1391654"/>
    <lineage>
        <taxon>Bacteria</taxon>
        <taxon>Pseudomonadati</taxon>
        <taxon>Myxococcota</taxon>
        <taxon>Polyangia</taxon>
        <taxon>Polyangiales</taxon>
        <taxon>Labilitrichaceae</taxon>
        <taxon>Labilithrix</taxon>
    </lineage>
</organism>
<dbReference type="KEGG" id="llu:AKJ09_06796"/>
<dbReference type="Proteomes" id="UP000064967">
    <property type="component" value="Chromosome"/>
</dbReference>
<dbReference type="InterPro" id="IPR002347">
    <property type="entry name" value="SDR_fam"/>
</dbReference>
<dbReference type="RefSeq" id="WP_146651475.1">
    <property type="nucleotide sequence ID" value="NZ_CP012333.1"/>
</dbReference>
<accession>A0A0K1Q328</accession>
<dbReference type="PANTHER" id="PTHR43157">
    <property type="entry name" value="PHOSPHATIDYLINOSITOL-GLYCAN BIOSYNTHESIS CLASS F PROTEIN-RELATED"/>
    <property type="match status" value="1"/>
</dbReference>
<sequence length="271" mass="28364">MTTGDTSSLGGKTFLVTGATSGVGLATVRGLVARGAEVLGASRSGAKGDATRGISLDLTVPSSIRRVQAELTSSRAHIDGLVHAAGGFYWEPSATEFGVDRAWAVNYLGHVMLTRALWSLLEAAPRGRVATVAGNPRLVRRAKLDSSAIERTSGGAFEVAGQALAARVAWTSRLARRTAGTRVTVLCFHPGSVRSNLGADGPWWWRALGPLWQTFASPTCNIAVSAASDPSLGEMNGALVDPSGRAHRFDDLDAALGDALETETDRLLSKL</sequence>
<dbReference type="AlphaFoldDB" id="A0A0K1Q328"/>
<dbReference type="GO" id="GO:0016491">
    <property type="term" value="F:oxidoreductase activity"/>
    <property type="evidence" value="ECO:0007669"/>
    <property type="project" value="UniProtKB-KW"/>
</dbReference>
<dbReference type="Gene3D" id="3.40.50.720">
    <property type="entry name" value="NAD(P)-binding Rossmann-like Domain"/>
    <property type="match status" value="1"/>
</dbReference>
<evidence type="ECO:0000256" key="1">
    <source>
        <dbReference type="ARBA" id="ARBA00023002"/>
    </source>
</evidence>
<keyword evidence="1" id="KW-0560">Oxidoreductase</keyword>
<dbReference type="InterPro" id="IPR036291">
    <property type="entry name" value="NAD(P)-bd_dom_sf"/>
</dbReference>
<proteinExistence type="predicted"/>
<dbReference type="SUPFAM" id="SSF51735">
    <property type="entry name" value="NAD(P)-binding Rossmann-fold domains"/>
    <property type="match status" value="1"/>
</dbReference>
<name>A0A0K1Q328_9BACT</name>
<protein>
    <submittedName>
        <fullName evidence="2">Putative oxidoreductase/Short-chain dehydrogenase</fullName>
    </submittedName>
</protein>
<keyword evidence="3" id="KW-1185">Reference proteome</keyword>
<reference evidence="2 3" key="1">
    <citation type="submission" date="2015-08" db="EMBL/GenBank/DDBJ databases">
        <authorList>
            <person name="Babu N.S."/>
            <person name="Beckwith C.J."/>
            <person name="Beseler K.G."/>
            <person name="Brison A."/>
            <person name="Carone J.V."/>
            <person name="Caskin T.P."/>
            <person name="Diamond M."/>
            <person name="Durham M.E."/>
            <person name="Foxe J.M."/>
            <person name="Go M."/>
            <person name="Henderson B.A."/>
            <person name="Jones I.B."/>
            <person name="McGettigan J.A."/>
            <person name="Micheletti S.J."/>
            <person name="Nasrallah M.E."/>
            <person name="Ortiz D."/>
            <person name="Piller C.R."/>
            <person name="Privatt S.R."/>
            <person name="Schneider S.L."/>
            <person name="Sharp S."/>
            <person name="Smith T.C."/>
            <person name="Stanton J.D."/>
            <person name="Ullery H.E."/>
            <person name="Wilson R.J."/>
            <person name="Serrano M.G."/>
            <person name="Buck G."/>
            <person name="Lee V."/>
            <person name="Wang Y."/>
            <person name="Carvalho R."/>
            <person name="Voegtly L."/>
            <person name="Shi R."/>
            <person name="Duckworth R."/>
            <person name="Johnson A."/>
            <person name="Loviza R."/>
            <person name="Walstead R."/>
            <person name="Shah Z."/>
            <person name="Kiflezghi M."/>
            <person name="Wade K."/>
            <person name="Ball S.L."/>
            <person name="Bradley K.W."/>
            <person name="Asai D.J."/>
            <person name="Bowman C.A."/>
            <person name="Russell D.A."/>
            <person name="Pope W.H."/>
            <person name="Jacobs-Sera D."/>
            <person name="Hendrix R.W."/>
            <person name="Hatfull G.F."/>
        </authorList>
    </citation>
    <scope>NUCLEOTIDE SEQUENCE [LARGE SCALE GENOMIC DNA]</scope>
    <source>
        <strain evidence="2 3">DSM 27648</strain>
    </source>
</reference>
<dbReference type="EMBL" id="CP012333">
    <property type="protein sequence ID" value="AKV00133.1"/>
    <property type="molecule type" value="Genomic_DNA"/>
</dbReference>
<evidence type="ECO:0000313" key="2">
    <source>
        <dbReference type="EMBL" id="AKV00133.1"/>
    </source>
</evidence>
<dbReference type="PANTHER" id="PTHR43157:SF31">
    <property type="entry name" value="PHOSPHATIDYLINOSITOL-GLYCAN BIOSYNTHESIS CLASS F PROTEIN"/>
    <property type="match status" value="1"/>
</dbReference>
<dbReference type="OrthoDB" id="109589at2"/>
<evidence type="ECO:0000313" key="3">
    <source>
        <dbReference type="Proteomes" id="UP000064967"/>
    </source>
</evidence>